<feature type="domain" description="EGF-like" evidence="1">
    <location>
        <begin position="88"/>
        <end position="99"/>
    </location>
</feature>
<reference evidence="2" key="2">
    <citation type="submission" date="2023-04" db="EMBL/GenBank/DDBJ databases">
        <authorList>
            <person name="Bu L."/>
            <person name="Lu L."/>
            <person name="Laidemitt M.R."/>
            <person name="Zhang S.M."/>
            <person name="Mutuku M."/>
            <person name="Mkoji G."/>
            <person name="Steinauer M."/>
            <person name="Loker E.S."/>
        </authorList>
    </citation>
    <scope>NUCLEOTIDE SEQUENCE</scope>
    <source>
        <strain evidence="2">KasaAsao</strain>
        <tissue evidence="2">Whole Snail</tissue>
    </source>
</reference>
<sequence>MSCTTDKVARTDKLQKPIVVVLCAQFCAKELLWDMALYQKFANGSKSCTLLQQLNLGNSSDRVDFSVKCSLIFSNPCLNGGLLENEICVCKPEFSGEHCEFVNPKYCSGNWNIVSTSTSFNLPPYYSRNLLHRAKLRYTDANLDATAVLRSALVMTSTTEEFSFQSLLTLEKSSWNSVAANPTRRFFHFRDDGSYQIASFNLARNSYTSLTGAVDFDLIVRDPIYLLSVPSNALNSAYLTAALSEGFEHYEQTTTALKDSQNIVFQMTDVYKTTVTGQHFTVQPEWNNFKLTWTKYIDVARIAIGQGMFTSIERNAVLCASAILNVC</sequence>
<dbReference type="Gene3D" id="2.10.25.10">
    <property type="entry name" value="Laminin"/>
    <property type="match status" value="1"/>
</dbReference>
<dbReference type="EMBL" id="JASAOG010000092">
    <property type="protein sequence ID" value="KAK0052676.1"/>
    <property type="molecule type" value="Genomic_DNA"/>
</dbReference>
<name>A0AAD8BDT6_BIOPF</name>
<proteinExistence type="predicted"/>
<dbReference type="InterPro" id="IPR000742">
    <property type="entry name" value="EGF"/>
</dbReference>
<evidence type="ECO:0000313" key="2">
    <source>
        <dbReference type="EMBL" id="KAK0052676.1"/>
    </source>
</evidence>
<dbReference type="Proteomes" id="UP001233172">
    <property type="component" value="Unassembled WGS sequence"/>
</dbReference>
<dbReference type="PROSITE" id="PS00022">
    <property type="entry name" value="EGF_1"/>
    <property type="match status" value="1"/>
</dbReference>
<gene>
    <name evidence="2" type="ORF">Bpfe_017792</name>
</gene>
<dbReference type="AlphaFoldDB" id="A0AAD8BDT6"/>
<keyword evidence="3" id="KW-1185">Reference proteome</keyword>
<protein>
    <recommendedName>
        <fullName evidence="1">EGF-like domain-containing protein</fullName>
    </recommendedName>
</protein>
<organism evidence="2 3">
    <name type="scientific">Biomphalaria pfeifferi</name>
    <name type="common">Bloodfluke planorb</name>
    <name type="synonym">Freshwater snail</name>
    <dbReference type="NCBI Taxonomy" id="112525"/>
    <lineage>
        <taxon>Eukaryota</taxon>
        <taxon>Metazoa</taxon>
        <taxon>Spiralia</taxon>
        <taxon>Lophotrochozoa</taxon>
        <taxon>Mollusca</taxon>
        <taxon>Gastropoda</taxon>
        <taxon>Heterobranchia</taxon>
        <taxon>Euthyneura</taxon>
        <taxon>Panpulmonata</taxon>
        <taxon>Hygrophila</taxon>
        <taxon>Lymnaeoidea</taxon>
        <taxon>Planorbidae</taxon>
        <taxon>Biomphalaria</taxon>
    </lineage>
</organism>
<dbReference type="CDD" id="cd00054">
    <property type="entry name" value="EGF_CA"/>
    <property type="match status" value="1"/>
</dbReference>
<comment type="caution">
    <text evidence="2">The sequence shown here is derived from an EMBL/GenBank/DDBJ whole genome shotgun (WGS) entry which is preliminary data.</text>
</comment>
<reference evidence="2" key="1">
    <citation type="journal article" date="2023" name="PLoS Negl. Trop. Dis.">
        <title>A genome sequence for Biomphalaria pfeifferi, the major vector snail for the human-infecting parasite Schistosoma mansoni.</title>
        <authorList>
            <person name="Bu L."/>
            <person name="Lu L."/>
            <person name="Laidemitt M.R."/>
            <person name="Zhang S.M."/>
            <person name="Mutuku M."/>
            <person name="Mkoji G."/>
            <person name="Steinauer M."/>
            <person name="Loker E.S."/>
        </authorList>
    </citation>
    <scope>NUCLEOTIDE SEQUENCE</scope>
    <source>
        <strain evidence="2">KasaAsao</strain>
    </source>
</reference>
<evidence type="ECO:0000313" key="3">
    <source>
        <dbReference type="Proteomes" id="UP001233172"/>
    </source>
</evidence>
<dbReference type="SUPFAM" id="SSF57196">
    <property type="entry name" value="EGF/Laminin"/>
    <property type="match status" value="1"/>
</dbReference>
<evidence type="ECO:0000259" key="1">
    <source>
        <dbReference type="PROSITE" id="PS00022"/>
    </source>
</evidence>
<accession>A0AAD8BDT6</accession>